<feature type="transmembrane region" description="Helical" evidence="8">
    <location>
        <begin position="398"/>
        <end position="416"/>
    </location>
</feature>
<gene>
    <name evidence="10" type="ORF">ACETIH_29335</name>
</gene>
<name>A0ABV6YHK1_9HYPH</name>
<feature type="transmembrane region" description="Helical" evidence="8">
    <location>
        <begin position="365"/>
        <end position="386"/>
    </location>
</feature>
<feature type="transmembrane region" description="Helical" evidence="8">
    <location>
        <begin position="236"/>
        <end position="258"/>
    </location>
</feature>
<dbReference type="Pfam" id="PF00528">
    <property type="entry name" value="BPD_transp_1"/>
    <property type="match status" value="2"/>
</dbReference>
<dbReference type="PANTHER" id="PTHR43357">
    <property type="entry name" value="INNER MEMBRANE ABC TRANSPORTER PERMEASE PROTEIN YDCV"/>
    <property type="match status" value="1"/>
</dbReference>
<feature type="transmembrane region" description="Helical" evidence="8">
    <location>
        <begin position="283"/>
        <end position="301"/>
    </location>
</feature>
<evidence type="ECO:0000259" key="9">
    <source>
        <dbReference type="PROSITE" id="PS50928"/>
    </source>
</evidence>
<accession>A0ABV6YHK1</accession>
<comment type="caution">
    <text evidence="10">The sequence shown here is derived from an EMBL/GenBank/DDBJ whole genome shotgun (WGS) entry which is preliminary data.</text>
</comment>
<keyword evidence="7 8" id="KW-0472">Membrane</keyword>
<protein>
    <submittedName>
        <fullName evidence="10">ABC transporter permease subunit</fullName>
    </submittedName>
</protein>
<keyword evidence="4" id="KW-0997">Cell inner membrane</keyword>
<dbReference type="CDD" id="cd06261">
    <property type="entry name" value="TM_PBP2"/>
    <property type="match status" value="2"/>
</dbReference>
<dbReference type="Proteomes" id="UP001593940">
    <property type="component" value="Unassembled WGS sequence"/>
</dbReference>
<comment type="subcellular location">
    <subcellularLocation>
        <location evidence="1">Cell inner membrane</location>
        <topology evidence="1">Multi-pass membrane protein</topology>
    </subcellularLocation>
    <subcellularLocation>
        <location evidence="8">Cell membrane</location>
        <topology evidence="8">Multi-pass membrane protein</topology>
    </subcellularLocation>
</comment>
<proteinExistence type="inferred from homology"/>
<evidence type="ECO:0000256" key="3">
    <source>
        <dbReference type="ARBA" id="ARBA00022475"/>
    </source>
</evidence>
<feature type="transmembrane region" description="Helical" evidence="8">
    <location>
        <begin position="321"/>
        <end position="344"/>
    </location>
</feature>
<dbReference type="EMBL" id="JBHOMY010000122">
    <property type="protein sequence ID" value="MFC1460748.1"/>
    <property type="molecule type" value="Genomic_DNA"/>
</dbReference>
<keyword evidence="3" id="KW-1003">Cell membrane</keyword>
<dbReference type="Gene3D" id="1.10.3720.10">
    <property type="entry name" value="MetI-like"/>
    <property type="match status" value="2"/>
</dbReference>
<evidence type="ECO:0000256" key="2">
    <source>
        <dbReference type="ARBA" id="ARBA00022448"/>
    </source>
</evidence>
<feature type="transmembrane region" description="Helical" evidence="8">
    <location>
        <begin position="120"/>
        <end position="142"/>
    </location>
</feature>
<feature type="domain" description="ABC transmembrane type-1" evidence="9">
    <location>
        <begin position="322"/>
        <end position="517"/>
    </location>
</feature>
<keyword evidence="5 8" id="KW-0812">Transmembrane</keyword>
<evidence type="ECO:0000256" key="6">
    <source>
        <dbReference type="ARBA" id="ARBA00022989"/>
    </source>
</evidence>
<keyword evidence="6 8" id="KW-1133">Transmembrane helix</keyword>
<evidence type="ECO:0000256" key="8">
    <source>
        <dbReference type="RuleBase" id="RU363032"/>
    </source>
</evidence>
<evidence type="ECO:0000256" key="4">
    <source>
        <dbReference type="ARBA" id="ARBA00022519"/>
    </source>
</evidence>
<feature type="transmembrane region" description="Helical" evidence="8">
    <location>
        <begin position="192"/>
        <end position="211"/>
    </location>
</feature>
<comment type="similarity">
    <text evidence="8">Belongs to the binding-protein-dependent transport system permease family.</text>
</comment>
<feature type="domain" description="ABC transmembrane type-1" evidence="9">
    <location>
        <begin position="49"/>
        <end position="254"/>
    </location>
</feature>
<feature type="transmembrane region" description="Helical" evidence="8">
    <location>
        <begin position="12"/>
        <end position="31"/>
    </location>
</feature>
<dbReference type="PANTHER" id="PTHR43357:SF4">
    <property type="entry name" value="INNER MEMBRANE ABC TRANSPORTER PERMEASE PROTEIN YDCV"/>
    <property type="match status" value="1"/>
</dbReference>
<dbReference type="PROSITE" id="PS50928">
    <property type="entry name" value="ABC_TM1"/>
    <property type="match status" value="2"/>
</dbReference>
<evidence type="ECO:0000256" key="7">
    <source>
        <dbReference type="ARBA" id="ARBA00023136"/>
    </source>
</evidence>
<keyword evidence="2 8" id="KW-0813">Transport</keyword>
<feature type="transmembrane region" description="Helical" evidence="8">
    <location>
        <begin position="454"/>
        <end position="478"/>
    </location>
</feature>
<evidence type="ECO:0000313" key="10">
    <source>
        <dbReference type="EMBL" id="MFC1460748.1"/>
    </source>
</evidence>
<evidence type="ECO:0000313" key="11">
    <source>
        <dbReference type="Proteomes" id="UP001593940"/>
    </source>
</evidence>
<organism evidence="10 11">
    <name type="scientific">Microvirga arabica</name>
    <dbReference type="NCBI Taxonomy" id="1128671"/>
    <lineage>
        <taxon>Bacteria</taxon>
        <taxon>Pseudomonadati</taxon>
        <taxon>Pseudomonadota</taxon>
        <taxon>Alphaproteobacteria</taxon>
        <taxon>Hyphomicrobiales</taxon>
        <taxon>Methylobacteriaceae</taxon>
        <taxon>Microvirga</taxon>
    </lineage>
</organism>
<dbReference type="InterPro" id="IPR000515">
    <property type="entry name" value="MetI-like"/>
</dbReference>
<evidence type="ECO:0000256" key="5">
    <source>
        <dbReference type="ARBA" id="ARBA00022692"/>
    </source>
</evidence>
<keyword evidence="11" id="KW-1185">Reference proteome</keyword>
<evidence type="ECO:0000256" key="1">
    <source>
        <dbReference type="ARBA" id="ARBA00004429"/>
    </source>
</evidence>
<sequence length="525" mass="56034">MLTLRLPHPGTLVAFAILGLVAGGFIALATFDGGTPTLFSIGPYLGRVLAFSIIQATLSTVLSLALGIGLALALVRRSFPGRGIVLAALSTTMVMPTIVAVFAVFAVYGRSGWLSEGLAFFGWPGGITIFGYPGILIAHVFLNAPFVARITLDGLNQIPAEHWRLATAFGFTPAQIFRHLDWPVLRTELPGIAGLIFLMCFKSFAIVLALGGGPSRSTLEVAIYEALKIDLDFGRVAWLALIQLAICLSMTGLLHWAFTRPPVGHTVRSLVRRPDAEDRRLKALDAIVLAIAGLFIAPLALSVLTGLRNIPDILETDLLQAFFTSMIIAAAAAVIACLLALALASAARRKRLVLRSPRIAAFYDFLPDTLLAVPPFALTAGLFLLIQRFGDPSSAGLILLPLINGLAAVPFAYRFVAPHLLTVEERYGRLAASLGVTGWAKLTIMDWPVLKRPLAAGFALAMALSFGDFGIIALFGGTELVTLPYLLYERLGAYRLDEASAVGLVIVLVAFLLAHISGRLSHAGH</sequence>
<feature type="transmembrane region" description="Helical" evidence="8">
    <location>
        <begin position="84"/>
        <end position="108"/>
    </location>
</feature>
<reference evidence="10 11" key="1">
    <citation type="submission" date="2024-09" db="EMBL/GenBank/DDBJ databases">
        <title>Nodulacao em especies de Leguminosae Basais da Amazonia e Caracterizacao dos Rizobios e Bacterias Associadas aos Nodulos.</title>
        <authorList>
            <person name="Jambeiro I.C.A."/>
            <person name="Lopes I.S."/>
            <person name="Aguiar E.R.G.R."/>
            <person name="Santos A.F.J."/>
            <person name="Dos Santos J.M.F."/>
            <person name="Gross E."/>
        </authorList>
    </citation>
    <scope>NUCLEOTIDE SEQUENCE [LARGE SCALE GENOMIC DNA]</scope>
    <source>
        <strain evidence="10 11">BRUESC1165</strain>
    </source>
</reference>
<feature type="transmembrane region" description="Helical" evidence="8">
    <location>
        <begin position="498"/>
        <end position="516"/>
    </location>
</feature>
<dbReference type="SUPFAM" id="SSF161098">
    <property type="entry name" value="MetI-like"/>
    <property type="match status" value="2"/>
</dbReference>
<dbReference type="RefSeq" id="WP_377031883.1">
    <property type="nucleotide sequence ID" value="NZ_JBHOMY010000122.1"/>
</dbReference>
<feature type="transmembrane region" description="Helical" evidence="8">
    <location>
        <begin position="51"/>
        <end position="75"/>
    </location>
</feature>
<dbReference type="InterPro" id="IPR035906">
    <property type="entry name" value="MetI-like_sf"/>
</dbReference>